<name>A0ABY2X0H1_9RHOB</name>
<keyword evidence="5" id="KW-1185">Reference proteome</keyword>
<dbReference type="PANTHER" id="PTHR30466">
    <property type="entry name" value="FLAVIN REDUCTASE"/>
    <property type="match status" value="1"/>
</dbReference>
<comment type="caution">
    <text evidence="4">The sequence shown here is derived from an EMBL/GenBank/DDBJ whole genome shotgun (WGS) entry which is preliminary data.</text>
</comment>
<dbReference type="PANTHER" id="PTHR30466:SF11">
    <property type="entry name" value="FLAVIN-DEPENDENT MONOOXYGENASE, REDUCTASE SUBUNIT HSAB"/>
    <property type="match status" value="1"/>
</dbReference>
<dbReference type="InterPro" id="IPR050268">
    <property type="entry name" value="NADH-dep_flavin_reductase"/>
</dbReference>
<comment type="similarity">
    <text evidence="1">Belongs to the non-flavoprotein flavin reductase family.</text>
</comment>
<evidence type="ECO:0000259" key="3">
    <source>
        <dbReference type="SMART" id="SM00903"/>
    </source>
</evidence>
<dbReference type="EMBL" id="VCPC01000006">
    <property type="protein sequence ID" value="TMV08376.1"/>
    <property type="molecule type" value="Genomic_DNA"/>
</dbReference>
<feature type="domain" description="Flavin reductase like" evidence="3">
    <location>
        <begin position="19"/>
        <end position="163"/>
    </location>
</feature>
<reference evidence="4 5" key="1">
    <citation type="submission" date="2019-05" db="EMBL/GenBank/DDBJ databases">
        <title>Marivita sp. nov. isolated from sea sediment.</title>
        <authorList>
            <person name="Kim W."/>
        </authorList>
    </citation>
    <scope>NUCLEOTIDE SEQUENCE [LARGE SCALE GENOMIC DNA]</scope>
    <source>
        <strain evidence="4 5">CAU 1492</strain>
    </source>
</reference>
<protein>
    <submittedName>
        <fullName evidence="4">Flavin reductase</fullName>
    </submittedName>
</protein>
<accession>A0ABY2X0H1</accession>
<dbReference type="SMART" id="SM00903">
    <property type="entry name" value="Flavin_Reduct"/>
    <property type="match status" value="1"/>
</dbReference>
<dbReference type="InterPro" id="IPR002563">
    <property type="entry name" value="Flavin_Rdtase-like_dom"/>
</dbReference>
<proteinExistence type="inferred from homology"/>
<keyword evidence="2" id="KW-0560">Oxidoreductase</keyword>
<evidence type="ECO:0000313" key="5">
    <source>
        <dbReference type="Proteomes" id="UP001191082"/>
    </source>
</evidence>
<dbReference type="Proteomes" id="UP001191082">
    <property type="component" value="Unassembled WGS sequence"/>
</dbReference>
<organism evidence="4 5">
    <name type="scientific">Arenibacterium halophilum</name>
    <dbReference type="NCBI Taxonomy" id="2583821"/>
    <lineage>
        <taxon>Bacteria</taxon>
        <taxon>Pseudomonadati</taxon>
        <taxon>Pseudomonadota</taxon>
        <taxon>Alphaproteobacteria</taxon>
        <taxon>Rhodobacterales</taxon>
        <taxon>Paracoccaceae</taxon>
        <taxon>Arenibacterium</taxon>
    </lineage>
</organism>
<evidence type="ECO:0000313" key="4">
    <source>
        <dbReference type="EMBL" id="TMV08376.1"/>
    </source>
</evidence>
<dbReference type="SUPFAM" id="SSF50475">
    <property type="entry name" value="FMN-binding split barrel"/>
    <property type="match status" value="1"/>
</dbReference>
<evidence type="ECO:0000256" key="1">
    <source>
        <dbReference type="ARBA" id="ARBA00008898"/>
    </source>
</evidence>
<dbReference type="InterPro" id="IPR012349">
    <property type="entry name" value="Split_barrel_FMN-bd"/>
</dbReference>
<evidence type="ECO:0000256" key="2">
    <source>
        <dbReference type="ARBA" id="ARBA00023002"/>
    </source>
</evidence>
<gene>
    <name evidence="4" type="ORF">FGK64_20660</name>
</gene>
<dbReference type="Pfam" id="PF01613">
    <property type="entry name" value="Flavin_Reduct"/>
    <property type="match status" value="1"/>
</dbReference>
<sequence length="166" mass="17049">MSLRATGTDIGPAQFWQCLGERPVGVTVVTTSGPNGKSGFLGLSFAHVSAAPPVVLVSVGPNTSALDAIAKSGVFAVNLLPAPSDDIAQAFGGARATDERFDLSEWTGFVTGAPVLETASAVFDCTVISSVMTHGTTTFFGSVVGVRTGTENPLVAYRGRYSGYSE</sequence>
<dbReference type="RefSeq" id="WP_138865767.1">
    <property type="nucleotide sequence ID" value="NZ_VCPC01000006.1"/>
</dbReference>
<dbReference type="Gene3D" id="2.30.110.10">
    <property type="entry name" value="Electron Transport, Fmn-binding Protein, Chain A"/>
    <property type="match status" value="1"/>
</dbReference>